<dbReference type="InParanoid" id="A0A6N7EYK8"/>
<feature type="domain" description="FlgO" evidence="2">
    <location>
        <begin position="47"/>
        <end position="174"/>
    </location>
</feature>
<keyword evidence="1" id="KW-0732">Signal</keyword>
<name>A0A6N7EYK8_9GAMM</name>
<dbReference type="InterPro" id="IPR014549">
    <property type="entry name" value="FlgO"/>
</dbReference>
<proteinExistence type="predicted"/>
<dbReference type="EMBL" id="WHNW01000005">
    <property type="protein sequence ID" value="MPV86227.1"/>
    <property type="molecule type" value="Genomic_DNA"/>
</dbReference>
<accession>A0A6N7EYK8</accession>
<dbReference type="PIRSF" id="PIRSF028688">
    <property type="entry name" value="UCP_imp_028688"/>
    <property type="match status" value="1"/>
</dbReference>
<dbReference type="RefSeq" id="WP_152810231.1">
    <property type="nucleotide sequence ID" value="NZ_WHNW01000005.1"/>
</dbReference>
<reference evidence="3 4" key="1">
    <citation type="submission" date="2019-10" db="EMBL/GenBank/DDBJ databases">
        <title>Cardiobacteriales fam. a chemoheterotrophic member of the order Cardiobacteriales, and proposal of Cardiobacteriales fam. nov.</title>
        <authorList>
            <person name="Wang C."/>
        </authorList>
    </citation>
    <scope>NUCLEOTIDE SEQUENCE [LARGE SCALE GENOMIC DNA]</scope>
    <source>
        <strain evidence="3 4">ML27</strain>
    </source>
</reference>
<dbReference type="InterPro" id="IPR041215">
    <property type="entry name" value="FlgO_dom"/>
</dbReference>
<evidence type="ECO:0000256" key="1">
    <source>
        <dbReference type="SAM" id="SignalP"/>
    </source>
</evidence>
<sequence length="186" mass="20501">MKKYLLIAISAAMMAGCTTPDIFNENASKGTYSNVKDPDIIGTSHKAGEGLMSQATYLQNDLKAILITSVADITDLNSSSALGLMVSEQIGNRFAQFGFPVVDLRTRHDVKVREKSGEYMLSRDIQKISKEHAAGAVLVGTYAVGRDHVYVSTRLIRPEDNRILASYDFDLPMGPDVRKMARQKTR</sequence>
<protein>
    <recommendedName>
        <fullName evidence="2">FlgO domain-containing protein</fullName>
    </recommendedName>
</protein>
<feature type="signal peptide" evidence="1">
    <location>
        <begin position="1"/>
        <end position="15"/>
    </location>
</feature>
<evidence type="ECO:0000313" key="3">
    <source>
        <dbReference type="EMBL" id="MPV86227.1"/>
    </source>
</evidence>
<dbReference type="AlphaFoldDB" id="A0A6N7EYK8"/>
<feature type="chain" id="PRO_5026869309" description="FlgO domain-containing protein" evidence="1">
    <location>
        <begin position="16"/>
        <end position="186"/>
    </location>
</feature>
<dbReference type="Proteomes" id="UP000471298">
    <property type="component" value="Unassembled WGS sequence"/>
</dbReference>
<evidence type="ECO:0000313" key="4">
    <source>
        <dbReference type="Proteomes" id="UP000471298"/>
    </source>
</evidence>
<evidence type="ECO:0000259" key="2">
    <source>
        <dbReference type="Pfam" id="PF17680"/>
    </source>
</evidence>
<organism evidence="3 4">
    <name type="scientific">Ostreibacterium oceani</name>
    <dbReference type="NCBI Taxonomy" id="2654998"/>
    <lineage>
        <taxon>Bacteria</taxon>
        <taxon>Pseudomonadati</taxon>
        <taxon>Pseudomonadota</taxon>
        <taxon>Gammaproteobacteria</taxon>
        <taxon>Cardiobacteriales</taxon>
        <taxon>Ostreibacteriaceae</taxon>
        <taxon>Ostreibacterium</taxon>
    </lineage>
</organism>
<keyword evidence="4" id="KW-1185">Reference proteome</keyword>
<gene>
    <name evidence="3" type="ORF">GCU85_05720</name>
</gene>
<dbReference type="PROSITE" id="PS51257">
    <property type="entry name" value="PROKAR_LIPOPROTEIN"/>
    <property type="match status" value="1"/>
</dbReference>
<dbReference type="Pfam" id="PF17680">
    <property type="entry name" value="FlgO"/>
    <property type="match status" value="1"/>
</dbReference>
<comment type="caution">
    <text evidence="3">The sequence shown here is derived from an EMBL/GenBank/DDBJ whole genome shotgun (WGS) entry which is preliminary data.</text>
</comment>